<protein>
    <submittedName>
        <fullName evidence="1">Uncharacterized protein</fullName>
    </submittedName>
</protein>
<comment type="caution">
    <text evidence="1">The sequence shown here is derived from an EMBL/GenBank/DDBJ whole genome shotgun (WGS) entry which is preliminary data.</text>
</comment>
<dbReference type="EMBL" id="AHBZ03000027">
    <property type="protein sequence ID" value="KAF7764705.1"/>
    <property type="molecule type" value="Genomic_DNA"/>
</dbReference>
<evidence type="ECO:0000313" key="2">
    <source>
        <dbReference type="Proteomes" id="UP000016487"/>
    </source>
</evidence>
<gene>
    <name evidence="1" type="ORF">PCIT_b0754</name>
</gene>
<accession>A0AAD4AEY6</accession>
<dbReference type="AlphaFoldDB" id="A0AAD4AEY6"/>
<proteinExistence type="predicted"/>
<evidence type="ECO:0000313" key="1">
    <source>
        <dbReference type="EMBL" id="KAF7764705.1"/>
    </source>
</evidence>
<dbReference type="RefSeq" id="WP_010365324.1">
    <property type="nucleotide sequence ID" value="NZ_AHBZ03000027.1"/>
</dbReference>
<organism evidence="1 2">
    <name type="scientific">Pseudoalteromonas citrea</name>
    <dbReference type="NCBI Taxonomy" id="43655"/>
    <lineage>
        <taxon>Bacteria</taxon>
        <taxon>Pseudomonadati</taxon>
        <taxon>Pseudomonadota</taxon>
        <taxon>Gammaproteobacteria</taxon>
        <taxon>Alteromonadales</taxon>
        <taxon>Pseudoalteromonadaceae</taxon>
        <taxon>Pseudoalteromonas</taxon>
    </lineage>
</organism>
<sequence>MTGDGAHDTHSCNEEVAAKSAIMRCGRGQETMPNTGEKNRPVFMMHQIGLTQWKVKAINKMTGLGMPKYQHQS</sequence>
<name>A0AAD4AEY6_9GAMM</name>
<reference evidence="1" key="1">
    <citation type="journal article" date="2012" name="J. Bacteriol.">
        <title>Genome sequences of type strains of seven species of the marine bacterium Pseudoalteromonas.</title>
        <authorList>
            <person name="Xie B.B."/>
            <person name="Shu Y.L."/>
            <person name="Qin Q.L."/>
            <person name="Rong J.C."/>
            <person name="Zhang X.Y."/>
            <person name="Chen X.L."/>
            <person name="Shi M."/>
            <person name="He H.L."/>
            <person name="Zhou B.C."/>
            <person name="Zhang Y.Z."/>
        </authorList>
    </citation>
    <scope>NUCLEOTIDE SEQUENCE</scope>
    <source>
        <strain evidence="1">DSM 8771</strain>
    </source>
</reference>
<dbReference type="Proteomes" id="UP000016487">
    <property type="component" value="Unassembled WGS sequence"/>
</dbReference>
<reference evidence="1" key="2">
    <citation type="submission" date="2015-03" db="EMBL/GenBank/DDBJ databases">
        <title>Genome sequence of Pseudoalteromonas citrea.</title>
        <authorList>
            <person name="Xie B.-B."/>
            <person name="Rong J.-C."/>
            <person name="Qin Q.-L."/>
            <person name="Zhang Y.-Z."/>
        </authorList>
    </citation>
    <scope>NUCLEOTIDE SEQUENCE</scope>
    <source>
        <strain evidence="1">DSM 8771</strain>
    </source>
</reference>